<evidence type="ECO:0000313" key="1">
    <source>
        <dbReference type="EMBL" id="TFK73204.1"/>
    </source>
</evidence>
<dbReference type="Proteomes" id="UP000308600">
    <property type="component" value="Unassembled WGS sequence"/>
</dbReference>
<gene>
    <name evidence="1" type="ORF">BDN72DRAFT_211120</name>
</gene>
<organism evidence="1 2">
    <name type="scientific">Pluteus cervinus</name>
    <dbReference type="NCBI Taxonomy" id="181527"/>
    <lineage>
        <taxon>Eukaryota</taxon>
        <taxon>Fungi</taxon>
        <taxon>Dikarya</taxon>
        <taxon>Basidiomycota</taxon>
        <taxon>Agaricomycotina</taxon>
        <taxon>Agaricomycetes</taxon>
        <taxon>Agaricomycetidae</taxon>
        <taxon>Agaricales</taxon>
        <taxon>Pluteineae</taxon>
        <taxon>Pluteaceae</taxon>
        <taxon>Pluteus</taxon>
    </lineage>
</organism>
<protein>
    <submittedName>
        <fullName evidence="1">Uncharacterized protein</fullName>
    </submittedName>
</protein>
<proteinExistence type="predicted"/>
<sequence>MTFLYTTLKAILCLLALVWNYLVKALRFLAGSSASSRDSEPGRISLGDDDDGSTLPLAISSSLSPSPSPSPAPTPLFTPLLLSFSPPTTRTIVASPRLFEIYQANRFSGGSLDHLALHGPPKLANRDSLHVDTEQTKRPSVLIPRTARRPQTQSIETSRSSDAPSTRKYSRHCGQVFDFGFDPFDPANAHLDFSPGSSIISMTPPTPSILSSSPLAGPPMKRESRPLSSSQGKGLAIELNEDTNAHIFDNVVAEEDTKDRATSEGPGMNPAMKPFPLF</sequence>
<name>A0ACD3B6A6_9AGAR</name>
<accession>A0ACD3B6A6</accession>
<keyword evidence="2" id="KW-1185">Reference proteome</keyword>
<reference evidence="1 2" key="1">
    <citation type="journal article" date="2019" name="Nat. Ecol. Evol.">
        <title>Megaphylogeny resolves global patterns of mushroom evolution.</title>
        <authorList>
            <person name="Varga T."/>
            <person name="Krizsan K."/>
            <person name="Foldi C."/>
            <person name="Dima B."/>
            <person name="Sanchez-Garcia M."/>
            <person name="Sanchez-Ramirez S."/>
            <person name="Szollosi G.J."/>
            <person name="Szarkandi J.G."/>
            <person name="Papp V."/>
            <person name="Albert L."/>
            <person name="Andreopoulos W."/>
            <person name="Angelini C."/>
            <person name="Antonin V."/>
            <person name="Barry K.W."/>
            <person name="Bougher N.L."/>
            <person name="Buchanan P."/>
            <person name="Buyck B."/>
            <person name="Bense V."/>
            <person name="Catcheside P."/>
            <person name="Chovatia M."/>
            <person name="Cooper J."/>
            <person name="Damon W."/>
            <person name="Desjardin D."/>
            <person name="Finy P."/>
            <person name="Geml J."/>
            <person name="Haridas S."/>
            <person name="Hughes K."/>
            <person name="Justo A."/>
            <person name="Karasinski D."/>
            <person name="Kautmanova I."/>
            <person name="Kiss B."/>
            <person name="Kocsube S."/>
            <person name="Kotiranta H."/>
            <person name="LaButti K.M."/>
            <person name="Lechner B.E."/>
            <person name="Liimatainen K."/>
            <person name="Lipzen A."/>
            <person name="Lukacs Z."/>
            <person name="Mihaltcheva S."/>
            <person name="Morgado L.N."/>
            <person name="Niskanen T."/>
            <person name="Noordeloos M.E."/>
            <person name="Ohm R.A."/>
            <person name="Ortiz-Santana B."/>
            <person name="Ovrebo C."/>
            <person name="Racz N."/>
            <person name="Riley R."/>
            <person name="Savchenko A."/>
            <person name="Shiryaev A."/>
            <person name="Soop K."/>
            <person name="Spirin V."/>
            <person name="Szebenyi C."/>
            <person name="Tomsovsky M."/>
            <person name="Tulloss R.E."/>
            <person name="Uehling J."/>
            <person name="Grigoriev I.V."/>
            <person name="Vagvolgyi C."/>
            <person name="Papp T."/>
            <person name="Martin F.M."/>
            <person name="Miettinen O."/>
            <person name="Hibbett D.S."/>
            <person name="Nagy L.G."/>
        </authorList>
    </citation>
    <scope>NUCLEOTIDE SEQUENCE [LARGE SCALE GENOMIC DNA]</scope>
    <source>
        <strain evidence="1 2">NL-1719</strain>
    </source>
</reference>
<dbReference type="EMBL" id="ML208277">
    <property type="protein sequence ID" value="TFK73204.1"/>
    <property type="molecule type" value="Genomic_DNA"/>
</dbReference>
<evidence type="ECO:0000313" key="2">
    <source>
        <dbReference type="Proteomes" id="UP000308600"/>
    </source>
</evidence>